<protein>
    <submittedName>
        <fullName evidence="1">Uncharacterized protein</fullName>
    </submittedName>
</protein>
<accession>A0ACC3C2A0</accession>
<proteinExistence type="predicted"/>
<dbReference type="Proteomes" id="UP000798662">
    <property type="component" value="Chromosome 2"/>
</dbReference>
<reference evidence="1" key="1">
    <citation type="submission" date="2019-11" db="EMBL/GenBank/DDBJ databases">
        <title>Nori genome reveals adaptations in red seaweeds to the harsh intertidal environment.</title>
        <authorList>
            <person name="Wang D."/>
            <person name="Mao Y."/>
        </authorList>
    </citation>
    <scope>NUCLEOTIDE SEQUENCE</scope>
    <source>
        <tissue evidence="1">Gametophyte</tissue>
    </source>
</reference>
<organism evidence="1 2">
    <name type="scientific">Pyropia yezoensis</name>
    <name type="common">Susabi-nori</name>
    <name type="synonym">Porphyra yezoensis</name>
    <dbReference type="NCBI Taxonomy" id="2788"/>
    <lineage>
        <taxon>Eukaryota</taxon>
        <taxon>Rhodophyta</taxon>
        <taxon>Bangiophyceae</taxon>
        <taxon>Bangiales</taxon>
        <taxon>Bangiaceae</taxon>
        <taxon>Pyropia</taxon>
    </lineage>
</organism>
<keyword evidence="2" id="KW-1185">Reference proteome</keyword>
<gene>
    <name evidence="1" type="ORF">I4F81_006634</name>
</gene>
<comment type="caution">
    <text evidence="1">The sequence shown here is derived from an EMBL/GenBank/DDBJ whole genome shotgun (WGS) entry which is preliminary data.</text>
</comment>
<evidence type="ECO:0000313" key="1">
    <source>
        <dbReference type="EMBL" id="KAK1864084.1"/>
    </source>
</evidence>
<name>A0ACC3C2A0_PYRYE</name>
<sequence>MAPVLAPAPAWRVPPQVRLARQQGAPTAQRQPPPRSGLGALVRLAAAALHDSGGEGRGRGAPALAPPLALEGSHGGDWAWAGSRSALIRDAQGRQRCPPQPLAMVRVPRPPPPTVDGARLDWPQMELHACSIDSVYLVSPLGDPCGGAILPNQRA</sequence>
<dbReference type="EMBL" id="CM020619">
    <property type="protein sequence ID" value="KAK1864084.1"/>
    <property type="molecule type" value="Genomic_DNA"/>
</dbReference>
<evidence type="ECO:0000313" key="2">
    <source>
        <dbReference type="Proteomes" id="UP000798662"/>
    </source>
</evidence>